<dbReference type="SUPFAM" id="SSF69118">
    <property type="entry name" value="AhpD-like"/>
    <property type="match status" value="1"/>
</dbReference>
<name>A0A7S7SPJ2_PALFE</name>
<evidence type="ECO:0000313" key="1">
    <source>
        <dbReference type="EMBL" id="QOY91973.1"/>
    </source>
</evidence>
<dbReference type="InterPro" id="IPR029032">
    <property type="entry name" value="AhpD-like"/>
</dbReference>
<dbReference type="EMBL" id="CP063849">
    <property type="protein sequence ID" value="QOY91973.1"/>
    <property type="molecule type" value="Genomic_DNA"/>
</dbReference>
<evidence type="ECO:0000313" key="2">
    <source>
        <dbReference type="Proteomes" id="UP000593892"/>
    </source>
</evidence>
<accession>A0A7S7SPJ2</accession>
<dbReference type="GO" id="GO:0004601">
    <property type="term" value="F:peroxidase activity"/>
    <property type="evidence" value="ECO:0007669"/>
    <property type="project" value="UniProtKB-KW"/>
</dbReference>
<protein>
    <submittedName>
        <fullName evidence="1">Peroxidase</fullName>
    </submittedName>
</protein>
<dbReference type="KEGG" id="pfer:IRI77_11305"/>
<reference evidence="1 2" key="1">
    <citation type="submission" date="2020-10" db="EMBL/GenBank/DDBJ databases">
        <title>Complete genome sequence of Paludibaculum fermentans P105T, a facultatively anaerobic acidobacterium capable of dissimilatory Fe(III) reduction.</title>
        <authorList>
            <person name="Dedysh S.N."/>
            <person name="Beletsky A.V."/>
            <person name="Kulichevskaya I.S."/>
            <person name="Mardanov A.V."/>
            <person name="Ravin N.V."/>
        </authorList>
    </citation>
    <scope>NUCLEOTIDE SEQUENCE [LARGE SCALE GENOMIC DNA]</scope>
    <source>
        <strain evidence="1 2">P105</strain>
    </source>
</reference>
<dbReference type="Gene3D" id="1.20.1290.10">
    <property type="entry name" value="AhpD-like"/>
    <property type="match status" value="1"/>
</dbReference>
<dbReference type="AlphaFoldDB" id="A0A7S7SPJ2"/>
<gene>
    <name evidence="1" type="ORF">IRI77_11305</name>
</gene>
<proteinExistence type="predicted"/>
<sequence>MEPMFLPGVENNPQPSAYLDSIRMMQASGAEYPQIWHMFAFRAEATTHLARFTQEMLREPGPLSPGVRELIAAYTSARNHCPF</sequence>
<keyword evidence="1" id="KW-0560">Oxidoreductase</keyword>
<dbReference type="Proteomes" id="UP000593892">
    <property type="component" value="Chromosome"/>
</dbReference>
<keyword evidence="1" id="KW-0575">Peroxidase</keyword>
<organism evidence="1 2">
    <name type="scientific">Paludibaculum fermentans</name>
    <dbReference type="NCBI Taxonomy" id="1473598"/>
    <lineage>
        <taxon>Bacteria</taxon>
        <taxon>Pseudomonadati</taxon>
        <taxon>Acidobacteriota</taxon>
        <taxon>Terriglobia</taxon>
        <taxon>Bryobacterales</taxon>
        <taxon>Bryobacteraceae</taxon>
        <taxon>Paludibaculum</taxon>
    </lineage>
</organism>
<keyword evidence="2" id="KW-1185">Reference proteome</keyword>